<evidence type="ECO:0000259" key="10">
    <source>
        <dbReference type="PROSITE" id="PS51883"/>
    </source>
</evidence>
<keyword evidence="7 8" id="KW-0342">GTP-binding</keyword>
<dbReference type="PANTHER" id="PTHR11702">
    <property type="entry name" value="DEVELOPMENTALLY REGULATED GTP-BINDING PROTEIN-RELATED"/>
    <property type="match status" value="1"/>
</dbReference>
<comment type="subunit">
    <text evidence="8">Monomer.</text>
</comment>
<dbReference type="InterPro" id="IPR006074">
    <property type="entry name" value="GTP1-OBG_CS"/>
</dbReference>
<dbReference type="HAMAP" id="MF_01454">
    <property type="entry name" value="GTPase_Obg"/>
    <property type="match status" value="1"/>
</dbReference>
<accession>A0A7S7AXU4</accession>
<evidence type="ECO:0000256" key="5">
    <source>
        <dbReference type="ARBA" id="ARBA00022801"/>
    </source>
</evidence>
<dbReference type="SUPFAM" id="SSF82051">
    <property type="entry name" value="Obg GTP-binding protein N-terminal domain"/>
    <property type="match status" value="1"/>
</dbReference>
<dbReference type="EMBL" id="CP061839">
    <property type="protein sequence ID" value="QOW61546.1"/>
    <property type="molecule type" value="Genomic_DNA"/>
</dbReference>
<dbReference type="GO" id="GO:0000287">
    <property type="term" value="F:magnesium ion binding"/>
    <property type="evidence" value="ECO:0007669"/>
    <property type="project" value="InterPro"/>
</dbReference>
<dbReference type="Proteomes" id="UP000593915">
    <property type="component" value="Chromosome"/>
</dbReference>
<dbReference type="SUPFAM" id="SSF52540">
    <property type="entry name" value="P-loop containing nucleoside triphosphate hydrolases"/>
    <property type="match status" value="1"/>
</dbReference>
<dbReference type="PRINTS" id="PR00326">
    <property type="entry name" value="GTP1OBG"/>
</dbReference>
<comment type="subcellular location">
    <subcellularLocation>
        <location evidence="8">Cytoplasm</location>
    </subcellularLocation>
</comment>
<keyword evidence="6 8" id="KW-0460">Magnesium</keyword>
<feature type="binding site" evidence="8">
    <location>
        <position position="175"/>
    </location>
    <ligand>
        <name>Mg(2+)</name>
        <dbReference type="ChEBI" id="CHEBI:18420"/>
    </ligand>
</feature>
<dbReference type="NCBIfam" id="NF008956">
    <property type="entry name" value="PRK12299.1"/>
    <property type="match status" value="1"/>
</dbReference>
<feature type="binding site" evidence="8">
    <location>
        <begin position="168"/>
        <end position="175"/>
    </location>
    <ligand>
        <name>GTP</name>
        <dbReference type="ChEBI" id="CHEBI:37565"/>
    </ligand>
</feature>
<evidence type="ECO:0000256" key="1">
    <source>
        <dbReference type="ARBA" id="ARBA00007699"/>
    </source>
</evidence>
<comment type="cofactor">
    <cofactor evidence="8">
        <name>Mg(2+)</name>
        <dbReference type="ChEBI" id="CHEBI:18420"/>
    </cofactor>
</comment>
<dbReference type="GO" id="GO:0043022">
    <property type="term" value="F:ribosome binding"/>
    <property type="evidence" value="ECO:0007669"/>
    <property type="project" value="UniProtKB-ARBA"/>
</dbReference>
<dbReference type="Gene3D" id="2.70.210.12">
    <property type="entry name" value="GTP1/OBG domain"/>
    <property type="match status" value="1"/>
</dbReference>
<keyword evidence="3 8" id="KW-0479">Metal-binding</keyword>
<feature type="binding site" evidence="8">
    <location>
        <begin position="309"/>
        <end position="311"/>
    </location>
    <ligand>
        <name>GTP</name>
        <dbReference type="ChEBI" id="CHEBI:37565"/>
    </ligand>
</feature>
<feature type="domain" description="OBG-type G" evidence="9">
    <location>
        <begin position="162"/>
        <end position="328"/>
    </location>
</feature>
<keyword evidence="5 8" id="KW-0378">Hydrolase</keyword>
<feature type="binding site" evidence="8">
    <location>
        <begin position="215"/>
        <end position="218"/>
    </location>
    <ligand>
        <name>GTP</name>
        <dbReference type="ChEBI" id="CHEBI:37565"/>
    </ligand>
</feature>
<dbReference type="NCBIfam" id="TIGR02729">
    <property type="entry name" value="Obg_CgtA"/>
    <property type="match status" value="1"/>
</dbReference>
<dbReference type="PROSITE" id="PS51710">
    <property type="entry name" value="G_OBG"/>
    <property type="match status" value="1"/>
</dbReference>
<feature type="domain" description="Obg" evidence="10">
    <location>
        <begin position="2"/>
        <end position="161"/>
    </location>
</feature>
<evidence type="ECO:0000313" key="11">
    <source>
        <dbReference type="EMBL" id="QOW61546.1"/>
    </source>
</evidence>
<dbReference type="InterPro" id="IPR045086">
    <property type="entry name" value="OBG_GTPase"/>
</dbReference>
<dbReference type="FunFam" id="2.70.210.12:FF:000001">
    <property type="entry name" value="GTPase Obg"/>
    <property type="match status" value="1"/>
</dbReference>
<name>A0A7S7AXU4_9SPIR</name>
<evidence type="ECO:0000256" key="6">
    <source>
        <dbReference type="ARBA" id="ARBA00022842"/>
    </source>
</evidence>
<organism evidence="11 12">
    <name type="scientific">Treponema pedis</name>
    <dbReference type="NCBI Taxonomy" id="409322"/>
    <lineage>
        <taxon>Bacteria</taxon>
        <taxon>Pseudomonadati</taxon>
        <taxon>Spirochaetota</taxon>
        <taxon>Spirochaetia</taxon>
        <taxon>Spirochaetales</taxon>
        <taxon>Treponemataceae</taxon>
        <taxon>Treponema</taxon>
    </lineage>
</organism>
<dbReference type="InterPro" id="IPR006169">
    <property type="entry name" value="GTP1_OBG_dom"/>
</dbReference>
<reference evidence="11 12" key="1">
    <citation type="submission" date="2020-09" db="EMBL/GenBank/DDBJ databases">
        <title>Characterization of Treponema spp. from bovine digital dermatitis in Korea.</title>
        <authorList>
            <person name="Espiritu H.M."/>
            <person name="Cho Y.I."/>
            <person name="Mamuad L."/>
        </authorList>
    </citation>
    <scope>NUCLEOTIDE SEQUENCE [LARGE SCALE GENOMIC DNA]</scope>
    <source>
        <strain evidence="11 12">KS1</strain>
    </source>
</reference>
<evidence type="ECO:0000259" key="9">
    <source>
        <dbReference type="PROSITE" id="PS51710"/>
    </source>
</evidence>
<comment type="similarity">
    <text evidence="1 8">Belongs to the TRAFAC class OBG-HflX-like GTPase superfamily. OBG GTPase family.</text>
</comment>
<dbReference type="CDD" id="cd01898">
    <property type="entry name" value="Obg"/>
    <property type="match status" value="1"/>
</dbReference>
<keyword evidence="4 8" id="KW-0547">Nucleotide-binding</keyword>
<dbReference type="InterPro" id="IPR027417">
    <property type="entry name" value="P-loop_NTPase"/>
</dbReference>
<dbReference type="RefSeq" id="WP_024469255.1">
    <property type="nucleotide sequence ID" value="NZ_CP061839.1"/>
</dbReference>
<sequence>MVKFADESKIRVSSGKGGNGCIAFRREKYVPMGGPAGGDGGRGGDLIFEIRRNMRTLVHLRHKRVFKARNGGGGEGSQRFGKKGEDCIIPLPPGCLIKDAETGKILLDFGDAEEGRFVFLKGGNGGWGNCHFKSSTNQAPKTALPGQEGETREIIVELNIIADIGLVGFPNAGKSSLLDYFTNARPKIAPYPFTTKIPNLGVLRVDDERDIIIADIPGILEGASEGVGLGLRFLKHISRSAGLAFLIDLSDDNYLKAYEVLCKELETYSPELAGKKRIIIATKLDLPDTKDRFAELKKSLPEHSILGISVYNNWGLDEVKKAFILLADEMQKIKAEKEDSLDPYAVNENFMEAELDDFSYEKNDENREEISFGATVSLSRKRKPKK</sequence>
<dbReference type="GO" id="GO:0003924">
    <property type="term" value="F:GTPase activity"/>
    <property type="evidence" value="ECO:0007669"/>
    <property type="project" value="UniProtKB-UniRule"/>
</dbReference>
<comment type="function">
    <text evidence="8">An essential GTPase which binds GTP, GDP and possibly (p)ppGpp with moderate affinity, with high nucleotide exchange rates and a fairly low GTP hydrolysis rate. Plays a role in control of the cell cycle, stress response, ribosome biogenesis and in those bacteria that undergo differentiation, in morphogenesis control.</text>
</comment>
<dbReference type="GO" id="GO:0005525">
    <property type="term" value="F:GTP binding"/>
    <property type="evidence" value="ECO:0007669"/>
    <property type="project" value="UniProtKB-UniRule"/>
</dbReference>
<dbReference type="GO" id="GO:0042254">
    <property type="term" value="P:ribosome biogenesis"/>
    <property type="evidence" value="ECO:0007669"/>
    <property type="project" value="UniProtKB-UniRule"/>
</dbReference>
<gene>
    <name evidence="11" type="primary">obgE</name>
    <name evidence="8" type="synonym">obg</name>
    <name evidence="11" type="ORF">IFE08_03935</name>
</gene>
<dbReference type="PANTHER" id="PTHR11702:SF31">
    <property type="entry name" value="MITOCHONDRIAL RIBOSOME-ASSOCIATED GTPASE 2"/>
    <property type="match status" value="1"/>
</dbReference>
<evidence type="ECO:0000256" key="8">
    <source>
        <dbReference type="HAMAP-Rule" id="MF_01454"/>
    </source>
</evidence>
<dbReference type="Pfam" id="PF01018">
    <property type="entry name" value="GTP1_OBG"/>
    <property type="match status" value="1"/>
</dbReference>
<feature type="binding site" evidence="8">
    <location>
        <begin position="282"/>
        <end position="285"/>
    </location>
    <ligand>
        <name>GTP</name>
        <dbReference type="ChEBI" id="CHEBI:37565"/>
    </ligand>
</feature>
<dbReference type="InterPro" id="IPR031167">
    <property type="entry name" value="G_OBG"/>
</dbReference>
<dbReference type="PROSITE" id="PS51883">
    <property type="entry name" value="OBG"/>
    <property type="match status" value="1"/>
</dbReference>
<evidence type="ECO:0000256" key="2">
    <source>
        <dbReference type="ARBA" id="ARBA00022490"/>
    </source>
</evidence>
<evidence type="ECO:0000256" key="3">
    <source>
        <dbReference type="ARBA" id="ARBA00022723"/>
    </source>
</evidence>
<dbReference type="EC" id="3.6.5.-" evidence="8"/>
<proteinExistence type="inferred from homology"/>
<dbReference type="NCBIfam" id="NF008955">
    <property type="entry name" value="PRK12297.1"/>
    <property type="match status" value="1"/>
</dbReference>
<dbReference type="AlphaFoldDB" id="A0A7S7AXU4"/>
<feature type="binding site" evidence="8">
    <location>
        <begin position="193"/>
        <end position="197"/>
    </location>
    <ligand>
        <name>GTP</name>
        <dbReference type="ChEBI" id="CHEBI:37565"/>
    </ligand>
</feature>
<protein>
    <recommendedName>
        <fullName evidence="8">GTPase Obg</fullName>
        <ecNumber evidence="8">3.6.5.-</ecNumber>
    </recommendedName>
    <alternativeName>
        <fullName evidence="8">GTP-binding protein Obg</fullName>
    </alternativeName>
</protein>
<dbReference type="PROSITE" id="PS00905">
    <property type="entry name" value="GTP1_OBG"/>
    <property type="match status" value="1"/>
</dbReference>
<dbReference type="InterPro" id="IPR036726">
    <property type="entry name" value="GTP1_OBG_dom_sf"/>
</dbReference>
<keyword evidence="2 8" id="KW-0963">Cytoplasm</keyword>
<evidence type="ECO:0000256" key="7">
    <source>
        <dbReference type="ARBA" id="ARBA00023134"/>
    </source>
</evidence>
<evidence type="ECO:0000256" key="4">
    <source>
        <dbReference type="ARBA" id="ARBA00022741"/>
    </source>
</evidence>
<feature type="binding site" evidence="8">
    <location>
        <position position="195"/>
    </location>
    <ligand>
        <name>Mg(2+)</name>
        <dbReference type="ChEBI" id="CHEBI:18420"/>
    </ligand>
</feature>
<dbReference type="InterPro" id="IPR006073">
    <property type="entry name" value="GTP-bd"/>
</dbReference>
<dbReference type="PIRSF" id="PIRSF002401">
    <property type="entry name" value="GTP_bd_Obg/CgtA"/>
    <property type="match status" value="1"/>
</dbReference>
<evidence type="ECO:0000313" key="12">
    <source>
        <dbReference type="Proteomes" id="UP000593915"/>
    </source>
</evidence>
<dbReference type="Gene3D" id="3.40.50.300">
    <property type="entry name" value="P-loop containing nucleotide triphosphate hydrolases"/>
    <property type="match status" value="1"/>
</dbReference>
<dbReference type="GO" id="GO:0005737">
    <property type="term" value="C:cytoplasm"/>
    <property type="evidence" value="ECO:0007669"/>
    <property type="project" value="UniProtKB-SubCell"/>
</dbReference>
<dbReference type="Pfam" id="PF01926">
    <property type="entry name" value="MMR_HSR1"/>
    <property type="match status" value="1"/>
</dbReference>
<dbReference type="InterPro" id="IPR014100">
    <property type="entry name" value="GTP-bd_Obg/CgtA"/>
</dbReference>